<sequence>MSGEERRIQRVAARWIITAITAMSAHCRQIGLLKPVIQAARFEYKRKVSYPIETPGWHKCRMKNVVEILPNASTVNMPLWLVVHRKIKGNPIIGNVFNQLSKILIEEISVDQRHFCQLYFNYIHRPPFFLPL</sequence>
<keyword evidence="2" id="KW-1185">Reference proteome</keyword>
<reference evidence="1 2" key="1">
    <citation type="submission" date="2018-02" db="EMBL/GenBank/DDBJ databases">
        <title>Solimicrobium silvestre gen. nov., sp. nov., isolated from alpine forest soil.</title>
        <authorList>
            <person name="Margesin R."/>
            <person name="Albuquerque L."/>
            <person name="Zhang D.-C."/>
            <person name="Froufe H.J.C."/>
            <person name="Severino R."/>
            <person name="Roxo I."/>
            <person name="Egas C."/>
            <person name="Da Costa M.S."/>
        </authorList>
    </citation>
    <scope>NUCLEOTIDE SEQUENCE [LARGE SCALE GENOMIC DNA]</scope>
    <source>
        <strain evidence="1 2">S20-91</strain>
    </source>
</reference>
<dbReference type="Proteomes" id="UP000237839">
    <property type="component" value="Unassembled WGS sequence"/>
</dbReference>
<gene>
    <name evidence="1" type="ORF">S2091_0926</name>
</gene>
<evidence type="ECO:0000313" key="2">
    <source>
        <dbReference type="Proteomes" id="UP000237839"/>
    </source>
</evidence>
<organism evidence="1 2">
    <name type="scientific">Solimicrobium silvestre</name>
    <dbReference type="NCBI Taxonomy" id="2099400"/>
    <lineage>
        <taxon>Bacteria</taxon>
        <taxon>Pseudomonadati</taxon>
        <taxon>Pseudomonadota</taxon>
        <taxon>Betaproteobacteria</taxon>
        <taxon>Burkholderiales</taxon>
        <taxon>Oxalobacteraceae</taxon>
        <taxon>Solimicrobium</taxon>
    </lineage>
</organism>
<dbReference type="AlphaFoldDB" id="A0A2S9H2U2"/>
<proteinExistence type="predicted"/>
<comment type="caution">
    <text evidence="1">The sequence shown here is derived from an EMBL/GenBank/DDBJ whole genome shotgun (WGS) entry which is preliminary data.</text>
</comment>
<dbReference type="EMBL" id="PUGF01000003">
    <property type="protein sequence ID" value="PRC94305.1"/>
    <property type="molecule type" value="Genomic_DNA"/>
</dbReference>
<evidence type="ECO:0000313" key="1">
    <source>
        <dbReference type="EMBL" id="PRC94305.1"/>
    </source>
</evidence>
<name>A0A2S9H2U2_9BURK</name>
<protein>
    <submittedName>
        <fullName evidence="1">Uncharacterized protein</fullName>
    </submittedName>
</protein>
<accession>A0A2S9H2U2</accession>